<feature type="region of interest" description="Disordered" evidence="1">
    <location>
        <begin position="317"/>
        <end position="389"/>
    </location>
</feature>
<dbReference type="AlphaFoldDB" id="A0A2X0M260"/>
<sequence length="389" mass="42962">MTSATRLQPPSQAGPHAAGPSASFIGTLAIAYFTEVFILGMITAKAITYFSRGSRDPTLVKVCVAFSVLALWCKSGLDITTIWNLAIFLPYRHIMQVVPWSLLTSLIIGQIPVTLSQVYLCYRLWSISKKHVLFSVIAVAGTLCSTILFIIYASLRVMTPVRKEGQDRVHAWVPPWAFCTCCTDIYLSLSSTFFLLRTRKKAVGDKLDYMLLRLASLSITTCLPPAIISAIMAILEITTSTGDAWSFFTIIIASTYALCILHSLNSRQEILEEARSRSTMKNSSPLTPGTNRHQASGRRLTDSNSVCLPRLHSLKSNKSSQLTDKSPGRHDDPRTSLDEHAGRRVGLEDAPFSIYSEDHRRRSLQNARGTESEDGSQGQITVGAPDKKF</sequence>
<keyword evidence="2" id="KW-0472">Membrane</keyword>
<feature type="transmembrane region" description="Helical" evidence="2">
    <location>
        <begin position="24"/>
        <end position="47"/>
    </location>
</feature>
<dbReference type="PANTHER" id="PTHR40465:SF1">
    <property type="entry name" value="DUF6534 DOMAIN-CONTAINING PROTEIN"/>
    <property type="match status" value="1"/>
</dbReference>
<dbReference type="InterPro" id="IPR045339">
    <property type="entry name" value="DUF6534"/>
</dbReference>
<evidence type="ECO:0000256" key="2">
    <source>
        <dbReference type="SAM" id="Phobius"/>
    </source>
</evidence>
<reference evidence="4 5" key="1">
    <citation type="submission" date="2016-11" db="EMBL/GenBank/DDBJ databases">
        <authorList>
            <person name="Jaros S."/>
            <person name="Januszkiewicz K."/>
            <person name="Wedrychowicz H."/>
        </authorList>
    </citation>
    <scope>NUCLEOTIDE SEQUENCE [LARGE SCALE GENOMIC DNA]</scope>
</reference>
<organism evidence="4 5">
    <name type="scientific">Microbotryum silenes-dioicae</name>
    <dbReference type="NCBI Taxonomy" id="796604"/>
    <lineage>
        <taxon>Eukaryota</taxon>
        <taxon>Fungi</taxon>
        <taxon>Dikarya</taxon>
        <taxon>Basidiomycota</taxon>
        <taxon>Pucciniomycotina</taxon>
        <taxon>Microbotryomycetes</taxon>
        <taxon>Microbotryales</taxon>
        <taxon>Microbotryaceae</taxon>
        <taxon>Microbotryum</taxon>
    </lineage>
</organism>
<keyword evidence="2" id="KW-1133">Transmembrane helix</keyword>
<feature type="transmembrane region" description="Helical" evidence="2">
    <location>
        <begin position="59"/>
        <end position="77"/>
    </location>
</feature>
<evidence type="ECO:0000313" key="4">
    <source>
        <dbReference type="EMBL" id="SGY29408.1"/>
    </source>
</evidence>
<evidence type="ECO:0000313" key="5">
    <source>
        <dbReference type="Proteomes" id="UP000249464"/>
    </source>
</evidence>
<gene>
    <name evidence="4" type="primary">BQ5605_C002g01050</name>
    <name evidence="4" type="ORF">BQ5605_C002G01050</name>
</gene>
<dbReference type="Proteomes" id="UP000249464">
    <property type="component" value="Unassembled WGS sequence"/>
</dbReference>
<feature type="compositionally biased region" description="Polar residues" evidence="1">
    <location>
        <begin position="277"/>
        <end position="294"/>
    </location>
</feature>
<feature type="transmembrane region" description="Helical" evidence="2">
    <location>
        <begin position="244"/>
        <end position="264"/>
    </location>
</feature>
<feature type="region of interest" description="Disordered" evidence="1">
    <location>
        <begin position="275"/>
        <end position="302"/>
    </location>
</feature>
<accession>A0A2X0M260</accession>
<feature type="transmembrane region" description="Helical" evidence="2">
    <location>
        <begin position="217"/>
        <end position="238"/>
    </location>
</feature>
<keyword evidence="5" id="KW-1185">Reference proteome</keyword>
<keyword evidence="2" id="KW-0812">Transmembrane</keyword>
<dbReference type="STRING" id="796604.A0A2X0M260"/>
<evidence type="ECO:0000256" key="1">
    <source>
        <dbReference type="SAM" id="MobiDB-lite"/>
    </source>
</evidence>
<evidence type="ECO:0000259" key="3">
    <source>
        <dbReference type="Pfam" id="PF20152"/>
    </source>
</evidence>
<feature type="transmembrane region" description="Helical" evidence="2">
    <location>
        <begin position="175"/>
        <end position="196"/>
    </location>
</feature>
<name>A0A2X0M260_9BASI</name>
<feature type="domain" description="DUF6534" evidence="3">
    <location>
        <begin position="181"/>
        <end position="268"/>
    </location>
</feature>
<dbReference type="Pfam" id="PF20152">
    <property type="entry name" value="DUF6534"/>
    <property type="match status" value="1"/>
</dbReference>
<dbReference type="EMBL" id="FQNC01000041">
    <property type="protein sequence ID" value="SGY29408.1"/>
    <property type="molecule type" value="Genomic_DNA"/>
</dbReference>
<feature type="compositionally biased region" description="Basic and acidic residues" evidence="1">
    <location>
        <begin position="326"/>
        <end position="347"/>
    </location>
</feature>
<proteinExistence type="predicted"/>
<feature type="transmembrane region" description="Helical" evidence="2">
    <location>
        <begin position="132"/>
        <end position="155"/>
    </location>
</feature>
<feature type="compositionally biased region" description="Polar residues" evidence="1">
    <location>
        <begin position="364"/>
        <end position="380"/>
    </location>
</feature>
<dbReference type="PANTHER" id="PTHR40465">
    <property type="entry name" value="CHROMOSOME 1, WHOLE GENOME SHOTGUN SEQUENCE"/>
    <property type="match status" value="1"/>
</dbReference>
<feature type="transmembrane region" description="Helical" evidence="2">
    <location>
        <begin position="97"/>
        <end position="120"/>
    </location>
</feature>
<protein>
    <submittedName>
        <fullName evidence="4">BQ5605_C002g01050 protein</fullName>
    </submittedName>
</protein>